<dbReference type="Proteomes" id="UP001058120">
    <property type="component" value="Chromosome"/>
</dbReference>
<dbReference type="EMBL" id="CP065938">
    <property type="protein sequence ID" value="UWX06394.1"/>
    <property type="molecule type" value="Genomic_DNA"/>
</dbReference>
<evidence type="ECO:0000313" key="1">
    <source>
        <dbReference type="EMBL" id="UWX06394.1"/>
    </source>
</evidence>
<sequence>MLVGSLGTFLFRTSSFDVTTFKNLARKRNYNFLEHEVVKGKPYLQFAGEALEEITFDMVLDRGLNPLPKDCSKQRDELAAMAKTGNAFALVIGTKYLGNFVIRDISEKDREILGNLITRMDLSVSLKEYH</sequence>
<dbReference type="InterPro" id="IPR009734">
    <property type="entry name" value="Myoviridae_GpU"/>
</dbReference>
<reference evidence="1" key="1">
    <citation type="submission" date="2020-12" db="EMBL/GenBank/DDBJ databases">
        <title>Taurinivorans muris gen. nov., sp. nov., fundamental and realized metabolic niche of a ubiquitous sulfidogenic bacterium in the murine intestine.</title>
        <authorList>
            <person name="Ye H."/>
            <person name="Hanson B.T."/>
            <person name="Loy A."/>
        </authorList>
    </citation>
    <scope>NUCLEOTIDE SEQUENCE</scope>
    <source>
        <strain evidence="1">LT0009</strain>
    </source>
</reference>
<accession>A0ABY5Y2H5</accession>
<proteinExistence type="predicted"/>
<keyword evidence="2" id="KW-1185">Reference proteome</keyword>
<organism evidence="1 2">
    <name type="scientific">Taurinivorans muris</name>
    <dbReference type="NCBI Taxonomy" id="2787751"/>
    <lineage>
        <taxon>Bacteria</taxon>
        <taxon>Pseudomonadati</taxon>
        <taxon>Thermodesulfobacteriota</taxon>
        <taxon>Desulfovibrionia</taxon>
        <taxon>Desulfovibrionales</taxon>
        <taxon>Desulfovibrionaceae</taxon>
        <taxon>Taurinivorans</taxon>
    </lineage>
</organism>
<dbReference type="Pfam" id="PF06995">
    <property type="entry name" value="Phage_P2_GpU"/>
    <property type="match status" value="1"/>
</dbReference>
<evidence type="ECO:0000313" key="2">
    <source>
        <dbReference type="Proteomes" id="UP001058120"/>
    </source>
</evidence>
<gene>
    <name evidence="1" type="ORF">JBF11_03515</name>
</gene>
<name>A0ABY5Y2H5_9BACT</name>
<protein>
    <submittedName>
        <fullName evidence="1">Phage tail protein</fullName>
    </submittedName>
</protein>
<dbReference type="RefSeq" id="WP_334315999.1">
    <property type="nucleotide sequence ID" value="NZ_CP065938.1"/>
</dbReference>